<dbReference type="PROSITE" id="PS51257">
    <property type="entry name" value="PROKAR_LIPOPROTEIN"/>
    <property type="match status" value="1"/>
</dbReference>
<keyword evidence="1" id="KW-0004">4Fe-4S</keyword>
<dbReference type="SUPFAM" id="SSF51905">
    <property type="entry name" value="FAD/NAD(P)-binding domain"/>
    <property type="match status" value="1"/>
</dbReference>
<dbReference type="Pfam" id="PF12831">
    <property type="entry name" value="FAD_oxidored"/>
    <property type="match status" value="1"/>
</dbReference>
<dbReference type="Gene3D" id="3.50.50.60">
    <property type="entry name" value="FAD/NAD(P)-binding domain"/>
    <property type="match status" value="1"/>
</dbReference>
<dbReference type="InterPro" id="IPR036188">
    <property type="entry name" value="FAD/NAD-bd_sf"/>
</dbReference>
<name>A0ABW3D2H3_9BACL</name>
<comment type="caution">
    <text evidence="6">The sequence shown here is derived from an EMBL/GenBank/DDBJ whole genome shotgun (WGS) entry which is preliminary data.</text>
</comment>
<evidence type="ECO:0000256" key="3">
    <source>
        <dbReference type="ARBA" id="ARBA00023002"/>
    </source>
</evidence>
<keyword evidence="2" id="KW-0479">Metal-binding</keyword>
<dbReference type="EMBL" id="JBHTIU010000001">
    <property type="protein sequence ID" value="MFD0867577.1"/>
    <property type="molecule type" value="Genomic_DNA"/>
</dbReference>
<evidence type="ECO:0000256" key="1">
    <source>
        <dbReference type="ARBA" id="ARBA00022485"/>
    </source>
</evidence>
<accession>A0ABW3D2H3</accession>
<reference evidence="7" key="1">
    <citation type="journal article" date="2019" name="Int. J. Syst. Evol. Microbiol.">
        <title>The Global Catalogue of Microorganisms (GCM) 10K type strain sequencing project: providing services to taxonomists for standard genome sequencing and annotation.</title>
        <authorList>
            <consortium name="The Broad Institute Genomics Platform"/>
            <consortium name="The Broad Institute Genome Sequencing Center for Infectious Disease"/>
            <person name="Wu L."/>
            <person name="Ma J."/>
        </authorList>
    </citation>
    <scope>NUCLEOTIDE SEQUENCE [LARGE SCALE GENOMIC DNA]</scope>
    <source>
        <strain evidence="7">CCUG 57263</strain>
    </source>
</reference>
<evidence type="ECO:0000313" key="6">
    <source>
        <dbReference type="EMBL" id="MFD0867577.1"/>
    </source>
</evidence>
<evidence type="ECO:0000256" key="5">
    <source>
        <dbReference type="ARBA" id="ARBA00023014"/>
    </source>
</evidence>
<gene>
    <name evidence="6" type="ORF">ACFQ03_00265</name>
</gene>
<dbReference type="Proteomes" id="UP001597120">
    <property type="component" value="Unassembled WGS sequence"/>
</dbReference>
<evidence type="ECO:0000256" key="4">
    <source>
        <dbReference type="ARBA" id="ARBA00023004"/>
    </source>
</evidence>
<keyword evidence="3" id="KW-0560">Oxidoreductase</keyword>
<dbReference type="InterPro" id="IPR039650">
    <property type="entry name" value="HdrA-like"/>
</dbReference>
<dbReference type="RefSeq" id="WP_144933524.1">
    <property type="nucleotide sequence ID" value="NZ_JBHTIU010000001.1"/>
</dbReference>
<evidence type="ECO:0000256" key="2">
    <source>
        <dbReference type="ARBA" id="ARBA00022723"/>
    </source>
</evidence>
<dbReference type="PANTHER" id="PTHR43498:SF1">
    <property type="entry name" value="COB--COM HETERODISULFIDE REDUCTASE IRON-SULFUR SUBUNIT A"/>
    <property type="match status" value="1"/>
</dbReference>
<proteinExistence type="predicted"/>
<evidence type="ECO:0000313" key="7">
    <source>
        <dbReference type="Proteomes" id="UP001597120"/>
    </source>
</evidence>
<protein>
    <submittedName>
        <fullName evidence="6">FAD-dependent oxidoreductase</fullName>
    </submittedName>
</protein>
<keyword evidence="4" id="KW-0408">Iron</keyword>
<keyword evidence="5" id="KW-0411">Iron-sulfur</keyword>
<sequence length="495" mass="54891">MKRVVWLLSLVVLLVAGCEGEKKPGGKDRGSDPDIVLIGSEIEGMYLARAAADEGLNVMVLDPRKQPGGQLIQGEMLYLDEPFDDAGQSLLQGRVKELFDRYKQGEIRKKEEFVDYFQSIAEGIPIESGIQIVKIDSEPDAHSKQTIKSLTYRTAGGEERTVSAKYWVENTDFGALSSRLETTRIPGIETVFGGEATDYMAASIMMKFRQVDWEKFAGEINSLSQDKKEEIYGSNTYLTGTFAYGFGNIGKSYSSSQKDVFLRGLNIINQRDGEALINALLVFNVDPSDDRRIQEALEAGKTETDRVVKHLRQQLPGWEKAEVNGYPDYLYIRDSTRYETEYVLQATDLLGGAMFWDNVSIAGYPIDLQGNQANPWGTSTGKPDKYGMPLRAFQLKGYSNVLTAGKNVGASAVAYGSARIQPNTSLAGEVIGIILGQIDGKSELAELSEKDMEKLHQYIKKNYDITLSGVQAKNKIGRYSEEQLELINRGKLAVE</sequence>
<organism evidence="6 7">
    <name type="scientific">Paenibacillus residui</name>
    <dbReference type="NCBI Taxonomy" id="629724"/>
    <lineage>
        <taxon>Bacteria</taxon>
        <taxon>Bacillati</taxon>
        <taxon>Bacillota</taxon>
        <taxon>Bacilli</taxon>
        <taxon>Bacillales</taxon>
        <taxon>Paenibacillaceae</taxon>
        <taxon>Paenibacillus</taxon>
    </lineage>
</organism>
<dbReference type="PANTHER" id="PTHR43498">
    <property type="entry name" value="FERREDOXIN:COB-COM HETERODISULFIDE REDUCTASE SUBUNIT A"/>
    <property type="match status" value="1"/>
</dbReference>
<keyword evidence="7" id="KW-1185">Reference proteome</keyword>